<dbReference type="InterPro" id="IPR005251">
    <property type="entry name" value="IF-M1Pi"/>
</dbReference>
<dbReference type="NCBIfam" id="TIGR00512">
    <property type="entry name" value="salvage_mtnA"/>
    <property type="match status" value="1"/>
</dbReference>
<comment type="catalytic activity">
    <reaction evidence="6">
        <text>5-(methylsulfanyl)-alpha-D-ribose 1-phosphate = 5-(methylsulfanyl)-D-ribulose 1-phosphate</text>
        <dbReference type="Rhea" id="RHEA:19989"/>
        <dbReference type="ChEBI" id="CHEBI:58533"/>
        <dbReference type="ChEBI" id="CHEBI:58548"/>
        <dbReference type="EC" id="5.3.1.23"/>
    </reaction>
</comment>
<name>A0A9W8I8H5_9FUNG</name>
<dbReference type="InterPro" id="IPR037171">
    <property type="entry name" value="NagB/RpiA_transferase-like"/>
</dbReference>
<dbReference type="FunFam" id="1.20.120.420:FF:000003">
    <property type="entry name" value="Methylthioribose-1-phosphate isomerase"/>
    <property type="match status" value="1"/>
</dbReference>
<keyword evidence="5 6" id="KW-0539">Nucleus</keyword>
<evidence type="ECO:0000256" key="3">
    <source>
        <dbReference type="ARBA" id="ARBA00023167"/>
    </source>
</evidence>
<gene>
    <name evidence="6 7" type="primary">MRI1</name>
    <name evidence="7" type="ORF">IWW36_001749</name>
</gene>
<accession>A0A9W8I8H5</accession>
<sequence>MADTSSSAGRLQAIRWESRQLVILNQLLLPHSSEYVKIADCHAGHHAIASMQTRGAPAIAIVAALSLAAELNTHPEFDSSEAACNFIHERLDFLATSRPTAVNLFAAVRELKQVADQALHENTDVREAYIQAAEQMLAADIADNQAIGRFGADFLTNEHKGQLKVLTHCNTGALATAGYGTALGIVRRLWEQGKLEQVVFTETRPYNQGARLTSYELLAEQIPSRLICDSAVSALLKSDPQVSAIIVGADRVAANGDTANKIGTYQLAISARFHNRKFIVAAPSTSIDLNIGSGREIVIEERDDKEITRITGVTCDSLQGGKVEMESVQIAPLETRAWNPSFDVTPADLISAIVTERGVFVKQPGADVFDLASDLM</sequence>
<keyword evidence="1 6" id="KW-0963">Cytoplasm</keyword>
<keyword evidence="4 6" id="KW-0413">Isomerase</keyword>
<organism evidence="7 8">
    <name type="scientific">Coemansia brasiliensis</name>
    <dbReference type="NCBI Taxonomy" id="2650707"/>
    <lineage>
        <taxon>Eukaryota</taxon>
        <taxon>Fungi</taxon>
        <taxon>Fungi incertae sedis</taxon>
        <taxon>Zoopagomycota</taxon>
        <taxon>Kickxellomycotina</taxon>
        <taxon>Kickxellomycetes</taxon>
        <taxon>Kickxellales</taxon>
        <taxon>Kickxellaceae</taxon>
        <taxon>Coemansia</taxon>
    </lineage>
</organism>
<keyword evidence="3 6" id="KW-0486">Methionine biosynthesis</keyword>
<dbReference type="GO" id="GO:0005737">
    <property type="term" value="C:cytoplasm"/>
    <property type="evidence" value="ECO:0007669"/>
    <property type="project" value="UniProtKB-SubCell"/>
</dbReference>
<dbReference type="EC" id="5.3.1.23" evidence="6"/>
<evidence type="ECO:0000313" key="7">
    <source>
        <dbReference type="EMBL" id="KAJ2850638.1"/>
    </source>
</evidence>
<evidence type="ECO:0000256" key="2">
    <source>
        <dbReference type="ARBA" id="ARBA00022605"/>
    </source>
</evidence>
<dbReference type="Proteomes" id="UP001139887">
    <property type="component" value="Unassembled WGS sequence"/>
</dbReference>
<evidence type="ECO:0000256" key="6">
    <source>
        <dbReference type="HAMAP-Rule" id="MF_03119"/>
    </source>
</evidence>
<dbReference type="NCBIfam" id="NF004326">
    <property type="entry name" value="PRK05720.1"/>
    <property type="match status" value="1"/>
</dbReference>
<dbReference type="PANTHER" id="PTHR43475">
    <property type="entry name" value="METHYLTHIORIBOSE-1-PHOSPHATE ISOMERASE"/>
    <property type="match status" value="1"/>
</dbReference>
<comment type="function">
    <text evidence="6">Catalyzes the interconversion of methylthioribose-1-phosphate (MTR-1-P) into methylthioribulose-1-phosphate (MTRu-1-P).</text>
</comment>
<reference evidence="7" key="1">
    <citation type="submission" date="2022-07" db="EMBL/GenBank/DDBJ databases">
        <title>Phylogenomic reconstructions and comparative analyses of Kickxellomycotina fungi.</title>
        <authorList>
            <person name="Reynolds N.K."/>
            <person name="Stajich J.E."/>
            <person name="Barry K."/>
            <person name="Grigoriev I.V."/>
            <person name="Crous P."/>
            <person name="Smith M.E."/>
        </authorList>
    </citation>
    <scope>NUCLEOTIDE SEQUENCE</scope>
    <source>
        <strain evidence="7">NRRL 1566</strain>
    </source>
</reference>
<evidence type="ECO:0000256" key="5">
    <source>
        <dbReference type="ARBA" id="ARBA00023242"/>
    </source>
</evidence>
<dbReference type="Gene3D" id="3.40.50.10470">
    <property type="entry name" value="Translation initiation factor eif-2b, domain 2"/>
    <property type="match status" value="1"/>
</dbReference>
<comment type="caution">
    <text evidence="7">The sequence shown here is derived from an EMBL/GenBank/DDBJ whole genome shotgun (WGS) entry which is preliminary data.</text>
</comment>
<keyword evidence="2 6" id="KW-0028">Amino-acid biosynthesis</keyword>
<dbReference type="InterPro" id="IPR027363">
    <property type="entry name" value="M1Pi_N"/>
</dbReference>
<feature type="site" description="Transition state stabilizer" evidence="6">
    <location>
        <position position="169"/>
    </location>
</feature>
<dbReference type="InterPro" id="IPR000649">
    <property type="entry name" value="IF-2B-related"/>
</dbReference>
<feature type="active site" description="Proton donor" evidence="6">
    <location>
        <position position="250"/>
    </location>
</feature>
<dbReference type="GO" id="GO:0046523">
    <property type="term" value="F:S-methyl-5-thioribose-1-phosphate isomerase activity"/>
    <property type="evidence" value="ECO:0007669"/>
    <property type="project" value="UniProtKB-UniRule"/>
</dbReference>
<dbReference type="GO" id="GO:0005634">
    <property type="term" value="C:nucleus"/>
    <property type="evidence" value="ECO:0007669"/>
    <property type="project" value="UniProtKB-SubCell"/>
</dbReference>
<dbReference type="Pfam" id="PF01008">
    <property type="entry name" value="IF-2B"/>
    <property type="match status" value="1"/>
</dbReference>
<dbReference type="HAMAP" id="MF_01678">
    <property type="entry name" value="Salvage_MtnA"/>
    <property type="match status" value="1"/>
</dbReference>
<dbReference type="SUPFAM" id="SSF100950">
    <property type="entry name" value="NagB/RpiA/CoA transferase-like"/>
    <property type="match status" value="1"/>
</dbReference>
<dbReference type="InterPro" id="IPR042529">
    <property type="entry name" value="IF_2B-like_C"/>
</dbReference>
<dbReference type="EMBL" id="JANBUW010000027">
    <property type="protein sequence ID" value="KAJ2850638.1"/>
    <property type="molecule type" value="Genomic_DNA"/>
</dbReference>
<proteinExistence type="inferred from homology"/>
<dbReference type="PANTHER" id="PTHR43475:SF1">
    <property type="entry name" value="METHYLTHIORIBOSE-1-PHOSPHATE ISOMERASE"/>
    <property type="match status" value="1"/>
</dbReference>
<dbReference type="AlphaFoldDB" id="A0A9W8I8H5"/>
<comment type="pathway">
    <text evidence="6">Amino-acid biosynthesis; L-methionine biosynthesis via salvage pathway; L-methionine from S-methyl-5-thio-alpha-D-ribose 1-phosphate: step 1/6.</text>
</comment>
<evidence type="ECO:0000256" key="4">
    <source>
        <dbReference type="ARBA" id="ARBA00023235"/>
    </source>
</evidence>
<dbReference type="GO" id="GO:0019509">
    <property type="term" value="P:L-methionine salvage from methylthioadenosine"/>
    <property type="evidence" value="ECO:0007669"/>
    <property type="project" value="UniProtKB-UniRule"/>
</dbReference>
<dbReference type="FunFam" id="3.40.50.10470:FF:000003">
    <property type="entry name" value="Methylthioribose-1-phosphate isomerase"/>
    <property type="match status" value="1"/>
</dbReference>
<dbReference type="NCBIfam" id="TIGR00524">
    <property type="entry name" value="eIF-2B_rel"/>
    <property type="match status" value="1"/>
</dbReference>
<dbReference type="OrthoDB" id="2461at2759"/>
<dbReference type="Gene3D" id="1.20.120.420">
    <property type="entry name" value="translation initiation factor eif-2b, domain 1"/>
    <property type="match status" value="1"/>
</dbReference>
<keyword evidence="8" id="KW-1185">Reference proteome</keyword>
<comment type="similarity">
    <text evidence="6">Belongs to the eIF-2B alpha/beta/delta subunits family. MtnA subfamily.</text>
</comment>
<evidence type="ECO:0000313" key="8">
    <source>
        <dbReference type="Proteomes" id="UP001139887"/>
    </source>
</evidence>
<protein>
    <recommendedName>
        <fullName evidence="6">Methylthioribose-1-phosphate isomerase</fullName>
        <shortName evidence="6">M1Pi</shortName>
        <shortName evidence="6">MTR-1-P isomerase</shortName>
        <ecNumber evidence="6">5.3.1.23</ecNumber>
    </recommendedName>
    <alternativeName>
        <fullName evidence="6">S-methyl-5-thioribose-1-phosphate isomerase</fullName>
    </alternativeName>
    <alternativeName>
        <fullName evidence="6">Translation initiation factor eIF-2B subunit alpha/beta/delta-like protein</fullName>
    </alternativeName>
</protein>
<evidence type="ECO:0000256" key="1">
    <source>
        <dbReference type="ARBA" id="ARBA00022490"/>
    </source>
</evidence>
<dbReference type="InterPro" id="IPR011559">
    <property type="entry name" value="Initiation_fac_2B_a/b/d"/>
</dbReference>
<comment type="subcellular location">
    <subcellularLocation>
        <location evidence="6">Cytoplasm</location>
    </subcellularLocation>
    <subcellularLocation>
        <location evidence="6">Nucleus</location>
    </subcellularLocation>
</comment>